<gene>
    <name evidence="1" type="ORF">LOK49_LG11G01845</name>
</gene>
<keyword evidence="2" id="KW-1185">Reference proteome</keyword>
<organism evidence="1 2">
    <name type="scientific">Camellia lanceoleosa</name>
    <dbReference type="NCBI Taxonomy" id="1840588"/>
    <lineage>
        <taxon>Eukaryota</taxon>
        <taxon>Viridiplantae</taxon>
        <taxon>Streptophyta</taxon>
        <taxon>Embryophyta</taxon>
        <taxon>Tracheophyta</taxon>
        <taxon>Spermatophyta</taxon>
        <taxon>Magnoliopsida</taxon>
        <taxon>eudicotyledons</taxon>
        <taxon>Gunneridae</taxon>
        <taxon>Pentapetalae</taxon>
        <taxon>asterids</taxon>
        <taxon>Ericales</taxon>
        <taxon>Theaceae</taxon>
        <taxon>Camellia</taxon>
    </lineage>
</organism>
<accession>A0ACC0G1V2</accession>
<dbReference type="EMBL" id="CM045769">
    <property type="protein sequence ID" value="KAI7994282.1"/>
    <property type="molecule type" value="Genomic_DNA"/>
</dbReference>
<evidence type="ECO:0000313" key="1">
    <source>
        <dbReference type="EMBL" id="KAI7994282.1"/>
    </source>
</evidence>
<name>A0ACC0G1V2_9ERIC</name>
<protein>
    <submittedName>
        <fullName evidence="1">Protein FAR-RED IMPAIRED RESPONSE 1</fullName>
    </submittedName>
</protein>
<sequence length="119" mass="14125">MNAFFDGYVNPKTTLKQFVEQYDNALRSKVEKEKKADFKSRHKVFDCLTVYGFEKQFQDAYTNAKFKEVQAEMKRLVYCQPFLVKEEGSICTYFVKEAVVVFGKMKHVDFWTDFELILD</sequence>
<dbReference type="Proteomes" id="UP001060215">
    <property type="component" value="Chromosome 12"/>
</dbReference>
<comment type="caution">
    <text evidence="1">The sequence shown here is derived from an EMBL/GenBank/DDBJ whole genome shotgun (WGS) entry which is preliminary data.</text>
</comment>
<reference evidence="1 2" key="1">
    <citation type="journal article" date="2022" name="Plant J.">
        <title>Chromosome-level genome of Camellia lanceoleosa provides a valuable resource for understanding genome evolution and self-incompatibility.</title>
        <authorList>
            <person name="Gong W."/>
            <person name="Xiao S."/>
            <person name="Wang L."/>
            <person name="Liao Z."/>
            <person name="Chang Y."/>
            <person name="Mo W."/>
            <person name="Hu G."/>
            <person name="Li W."/>
            <person name="Zhao G."/>
            <person name="Zhu H."/>
            <person name="Hu X."/>
            <person name="Ji K."/>
            <person name="Xiang X."/>
            <person name="Song Q."/>
            <person name="Yuan D."/>
            <person name="Jin S."/>
            <person name="Zhang L."/>
        </authorList>
    </citation>
    <scope>NUCLEOTIDE SEQUENCE [LARGE SCALE GENOMIC DNA]</scope>
    <source>
        <strain evidence="1">SQ_2022a</strain>
    </source>
</reference>
<evidence type="ECO:0000313" key="2">
    <source>
        <dbReference type="Proteomes" id="UP001060215"/>
    </source>
</evidence>
<proteinExistence type="predicted"/>